<feature type="region of interest" description="Disordered" evidence="1">
    <location>
        <begin position="51"/>
        <end position="76"/>
    </location>
</feature>
<dbReference type="InterPro" id="IPR012870">
    <property type="entry name" value="DUF1666"/>
</dbReference>
<sequence length="839" mass="97074">MDSVLEFLWFYVSAYFLQLLNYITRFVINGGTSKVVSSDLQVELKEPMEEKSEKLEYVSDLNGEKDGEKDDEKEDENEFSFTFKFPTFEEFSMKQKNVNGDVELTEVSLEANEVDSNANDEVVLDEFQLPKVSFEASEVISSLSDGFVSDESRVVDTQKGSVIVSDDDVEDEGASEYVDMPKVSFEASEVNLSSNERYPSDEFQAVDTQKGSVHVSDNDVDDQEGVSEHVDLPKNSSEVSEVNSSWNDMFVSEEVQVVDTQKGAIYVSDDDTEDQESVSEYIDSPEASVEASEVKWNTNDVFVSNVDARDRLSHVWNEDYDNHEGVDEPMIIESLNEKKIGGVEEKEETDIFNEEEMPNDIDESFSSSPESNLDSISSNTLDSPTSDSNEDGFLSDGYFEVELDELERKVRKKSDFLSETDFVTKSRNITEPEKTNANVNANENENENILSTDDAINKLESLWEHQELIEQLEMEIKKVKAIGLPTIYEESESPPKIMEELKPWKIEEAYQHGGGGGKMSEVHKFYKTYRERMRKFDIFSYQKMYAIGFLQLKDIPRQSSSNLSSLPEITTLLSQSFRTNKGKKNENDPTTKFIKELQSDLEVVYVGQMCLSWEILHWQYEKALDIWESDPRGVRRFNEISGEFQQFQVLMQRFIEDEPFKGPRIQNYVMNRCVFRNLLQVPVIRDDHSKKKAARSEAVYDITSEVLVEILEESIRLFWRFVRADKYKRQTPVEFQRPEDQQLFVDLQKDLHKKERKLKDQLRRGNCILKKIRQCRDDEEAEDQVLYFFCQVDMKLVSRVLQMSKLTTDQLVWCHNKLSKVSFVNRKIHVEPSFLLFPC</sequence>
<dbReference type="Proteomes" id="UP000245207">
    <property type="component" value="Unassembled WGS sequence"/>
</dbReference>
<comment type="caution">
    <text evidence="2">The sequence shown here is derived from an EMBL/GenBank/DDBJ whole genome shotgun (WGS) entry which is preliminary data.</text>
</comment>
<name>A0A2U1M0E8_ARTAN</name>
<feature type="compositionally biased region" description="Acidic residues" evidence="1">
    <location>
        <begin position="345"/>
        <end position="363"/>
    </location>
</feature>
<feature type="region of interest" description="Disordered" evidence="1">
    <location>
        <begin position="204"/>
        <end position="225"/>
    </location>
</feature>
<dbReference type="AlphaFoldDB" id="A0A2U1M0E8"/>
<reference evidence="2 3" key="1">
    <citation type="journal article" date="2018" name="Mol. Plant">
        <title>The genome of Artemisia annua provides insight into the evolution of Asteraceae family and artemisinin biosynthesis.</title>
        <authorList>
            <person name="Shen Q."/>
            <person name="Zhang L."/>
            <person name="Liao Z."/>
            <person name="Wang S."/>
            <person name="Yan T."/>
            <person name="Shi P."/>
            <person name="Liu M."/>
            <person name="Fu X."/>
            <person name="Pan Q."/>
            <person name="Wang Y."/>
            <person name="Lv Z."/>
            <person name="Lu X."/>
            <person name="Zhang F."/>
            <person name="Jiang W."/>
            <person name="Ma Y."/>
            <person name="Chen M."/>
            <person name="Hao X."/>
            <person name="Li L."/>
            <person name="Tang Y."/>
            <person name="Lv G."/>
            <person name="Zhou Y."/>
            <person name="Sun X."/>
            <person name="Brodelius P.E."/>
            <person name="Rose J.K.C."/>
            <person name="Tang K."/>
        </authorList>
    </citation>
    <scope>NUCLEOTIDE SEQUENCE [LARGE SCALE GENOMIC DNA]</scope>
    <source>
        <strain evidence="3">cv. Huhao1</strain>
        <tissue evidence="2">Leaf</tissue>
    </source>
</reference>
<keyword evidence="3" id="KW-1185">Reference proteome</keyword>
<evidence type="ECO:0000313" key="2">
    <source>
        <dbReference type="EMBL" id="PWA54742.1"/>
    </source>
</evidence>
<dbReference type="PANTHER" id="PTHR46741:SF2">
    <property type="entry name" value="RIBOSOMAL PROTEIN L34AE"/>
    <property type="match status" value="1"/>
</dbReference>
<evidence type="ECO:0000313" key="3">
    <source>
        <dbReference type="Proteomes" id="UP000245207"/>
    </source>
</evidence>
<evidence type="ECO:0000256" key="1">
    <source>
        <dbReference type="SAM" id="MobiDB-lite"/>
    </source>
</evidence>
<gene>
    <name evidence="2" type="ORF">CTI12_AA431520</name>
</gene>
<organism evidence="2 3">
    <name type="scientific">Artemisia annua</name>
    <name type="common">Sweet wormwood</name>
    <dbReference type="NCBI Taxonomy" id="35608"/>
    <lineage>
        <taxon>Eukaryota</taxon>
        <taxon>Viridiplantae</taxon>
        <taxon>Streptophyta</taxon>
        <taxon>Embryophyta</taxon>
        <taxon>Tracheophyta</taxon>
        <taxon>Spermatophyta</taxon>
        <taxon>Magnoliopsida</taxon>
        <taxon>eudicotyledons</taxon>
        <taxon>Gunneridae</taxon>
        <taxon>Pentapetalae</taxon>
        <taxon>asterids</taxon>
        <taxon>campanulids</taxon>
        <taxon>Asterales</taxon>
        <taxon>Asteraceae</taxon>
        <taxon>Asteroideae</taxon>
        <taxon>Anthemideae</taxon>
        <taxon>Artemisiinae</taxon>
        <taxon>Artemisia</taxon>
    </lineage>
</organism>
<keyword evidence="2" id="KW-0689">Ribosomal protein</keyword>
<dbReference type="STRING" id="35608.A0A2U1M0E8"/>
<protein>
    <submittedName>
        <fullName evidence="2">Ribosomal protein L34Ae</fullName>
    </submittedName>
</protein>
<accession>A0A2U1M0E8</accession>
<feature type="compositionally biased region" description="Basic and acidic residues" evidence="1">
    <location>
        <begin position="51"/>
        <end position="70"/>
    </location>
</feature>
<feature type="region of interest" description="Disordered" evidence="1">
    <location>
        <begin position="342"/>
        <end position="393"/>
    </location>
</feature>
<feature type="compositionally biased region" description="Polar residues" evidence="1">
    <location>
        <begin position="364"/>
        <end position="387"/>
    </location>
</feature>
<proteinExistence type="predicted"/>
<dbReference type="EMBL" id="PKPP01006978">
    <property type="protein sequence ID" value="PWA54742.1"/>
    <property type="molecule type" value="Genomic_DNA"/>
</dbReference>
<dbReference type="GO" id="GO:0005840">
    <property type="term" value="C:ribosome"/>
    <property type="evidence" value="ECO:0007669"/>
    <property type="project" value="UniProtKB-KW"/>
</dbReference>
<dbReference type="OrthoDB" id="772197at2759"/>
<dbReference type="PANTHER" id="PTHR46741">
    <property type="entry name" value="OS09G0413600 PROTEIN"/>
    <property type="match status" value="1"/>
</dbReference>
<dbReference type="Pfam" id="PF07891">
    <property type="entry name" value="DUF1666"/>
    <property type="match status" value="1"/>
</dbReference>
<keyword evidence="2" id="KW-0687">Ribonucleoprotein</keyword>